<reference evidence="16" key="1">
    <citation type="submission" date="2022-11" db="UniProtKB">
        <authorList>
            <consortium name="WormBaseParasite"/>
        </authorList>
    </citation>
    <scope>IDENTIFICATION</scope>
</reference>
<sequence length="429" mass="50158">MPGATVYVPLLDFPAPPSYYYRTPLLMAHRITAITFVKMQNCAGFLTGIVFGLILAASIVHILNNYNPFLYTPKMSKELKEFKEQFKKIEKTYKYTYNKNGTVAFELAKKVRVFCWIFTYENFHESRARHVRATWAQHCTRYLFFSSKDDPTLPAIDIGMPLGRKYIWRRTRWILKYIYDNFLDDFDWIFRIDDDAYVIMENLRLMLLPHSPDELIYFGHKLRTTLYSDYLFPQGGAGYVLSRSAIKLLVERGLNDSTKCWDGDSAEEDQFIAVCLERLGVKFGDSRDSQGRHRFFGDFIGKNLPPITLWDPTYFWIQNLTHYPMQQGPECCSDLAISFHYTDARTLYLLEYLIYHVDAFGSRTLTTEHPNYFEEAVRKALENVGPDNILNKNAISALVEQQKMNTTPKNLPRIRKFGPDKNKLNDRNK</sequence>
<evidence type="ECO:0000313" key="15">
    <source>
        <dbReference type="Proteomes" id="UP000887572"/>
    </source>
</evidence>
<accession>A0A914H0J9</accession>
<keyword evidence="10 13" id="KW-1133">Transmembrane helix</keyword>
<name>A0A914H0J9_GLORO</name>
<evidence type="ECO:0000256" key="13">
    <source>
        <dbReference type="SAM" id="Phobius"/>
    </source>
</evidence>
<evidence type="ECO:0000256" key="10">
    <source>
        <dbReference type="ARBA" id="ARBA00022989"/>
    </source>
</evidence>
<proteinExistence type="inferred from homology"/>
<evidence type="ECO:0000256" key="2">
    <source>
        <dbReference type="ARBA" id="ARBA00004922"/>
    </source>
</evidence>
<organism evidence="15 16">
    <name type="scientific">Globodera rostochiensis</name>
    <name type="common">Golden nematode worm</name>
    <name type="synonym">Heterodera rostochiensis</name>
    <dbReference type="NCBI Taxonomy" id="31243"/>
    <lineage>
        <taxon>Eukaryota</taxon>
        <taxon>Metazoa</taxon>
        <taxon>Ecdysozoa</taxon>
        <taxon>Nematoda</taxon>
        <taxon>Chromadorea</taxon>
        <taxon>Rhabditida</taxon>
        <taxon>Tylenchina</taxon>
        <taxon>Tylenchomorpha</taxon>
        <taxon>Tylenchoidea</taxon>
        <taxon>Heteroderidae</taxon>
        <taxon>Heteroderinae</taxon>
        <taxon>Globodera</taxon>
    </lineage>
</organism>
<evidence type="ECO:0000256" key="4">
    <source>
        <dbReference type="ARBA" id="ARBA00012557"/>
    </source>
</evidence>
<keyword evidence="11 13" id="KW-0472">Membrane</keyword>
<dbReference type="InterPro" id="IPR026050">
    <property type="entry name" value="C1GALT1/C1GALT1_chp1"/>
</dbReference>
<dbReference type="EC" id="2.4.1.122" evidence="4"/>
<evidence type="ECO:0000256" key="8">
    <source>
        <dbReference type="ARBA" id="ARBA00022741"/>
    </source>
</evidence>
<dbReference type="GO" id="GO:0000166">
    <property type="term" value="F:nucleotide binding"/>
    <property type="evidence" value="ECO:0007669"/>
    <property type="project" value="UniProtKB-KW"/>
</dbReference>
<comment type="similarity">
    <text evidence="3">Belongs to the glycosyltransferase 31 family. Beta3-Gal-T subfamily.</text>
</comment>
<dbReference type="Proteomes" id="UP000887572">
    <property type="component" value="Unplaced"/>
</dbReference>
<keyword evidence="15" id="KW-1185">Reference proteome</keyword>
<evidence type="ECO:0000256" key="7">
    <source>
        <dbReference type="ARBA" id="ARBA00022692"/>
    </source>
</evidence>
<dbReference type="Gene3D" id="3.90.550.50">
    <property type="match status" value="1"/>
</dbReference>
<comment type="subcellular location">
    <subcellularLocation>
        <location evidence="1">Membrane</location>
        <topology evidence="1">Single-pass type II membrane protein</topology>
    </subcellularLocation>
</comment>
<keyword evidence="5" id="KW-0328">Glycosyltransferase</keyword>
<evidence type="ECO:0000313" key="16">
    <source>
        <dbReference type="WBParaSite" id="Gr19_v10_g12931.t1"/>
    </source>
</evidence>
<keyword evidence="9" id="KW-0735">Signal-anchor</keyword>
<evidence type="ECO:0000256" key="6">
    <source>
        <dbReference type="ARBA" id="ARBA00022679"/>
    </source>
</evidence>
<evidence type="ECO:0000256" key="11">
    <source>
        <dbReference type="ARBA" id="ARBA00023136"/>
    </source>
</evidence>
<comment type="pathway">
    <text evidence="2">Protein modification; protein glycosylation.</text>
</comment>
<dbReference type="WBParaSite" id="Gr19_v10_g12931.t1">
    <property type="protein sequence ID" value="Gr19_v10_g12931.t1"/>
    <property type="gene ID" value="Gr19_v10_g12931"/>
</dbReference>
<evidence type="ECO:0000256" key="1">
    <source>
        <dbReference type="ARBA" id="ARBA00004606"/>
    </source>
</evidence>
<evidence type="ECO:0000256" key="9">
    <source>
        <dbReference type="ARBA" id="ARBA00022968"/>
    </source>
</evidence>
<dbReference type="Pfam" id="PF02434">
    <property type="entry name" value="Fringe"/>
    <property type="match status" value="1"/>
</dbReference>
<feature type="transmembrane region" description="Helical" evidence="13">
    <location>
        <begin position="44"/>
        <end position="63"/>
    </location>
</feature>
<dbReference type="AlphaFoldDB" id="A0A914H0J9"/>
<protein>
    <recommendedName>
        <fullName evidence="4">N-acetylgalactosaminide beta-1,3-galactosyltransferase</fullName>
        <ecNumber evidence="4">2.4.1.122</ecNumber>
    </recommendedName>
</protein>
<feature type="region of interest" description="Disordered" evidence="12">
    <location>
        <begin position="408"/>
        <end position="429"/>
    </location>
</feature>
<dbReference type="PANTHER" id="PTHR23033:SF14">
    <property type="entry name" value="GLYCOPROTEIN-N-ACETYLGALACTOSAMINE 3-BETA-GALACTOSYLTRANSFERASE 1-RELATED"/>
    <property type="match status" value="1"/>
</dbReference>
<evidence type="ECO:0000256" key="3">
    <source>
        <dbReference type="ARBA" id="ARBA00006462"/>
    </source>
</evidence>
<dbReference type="InterPro" id="IPR003378">
    <property type="entry name" value="Fringe-like_glycosylTrfase"/>
</dbReference>
<keyword evidence="6" id="KW-0808">Transferase</keyword>
<keyword evidence="8" id="KW-0547">Nucleotide-binding</keyword>
<evidence type="ECO:0000256" key="5">
    <source>
        <dbReference type="ARBA" id="ARBA00022676"/>
    </source>
</evidence>
<dbReference type="GO" id="GO:0016020">
    <property type="term" value="C:membrane"/>
    <property type="evidence" value="ECO:0007669"/>
    <property type="project" value="UniProtKB-SubCell"/>
</dbReference>
<dbReference type="GO" id="GO:0016263">
    <property type="term" value="F:glycoprotein-N-acetylgalactosamine 3-beta-galactosyltransferase activity"/>
    <property type="evidence" value="ECO:0007669"/>
    <property type="project" value="UniProtKB-EC"/>
</dbReference>
<dbReference type="PANTHER" id="PTHR23033">
    <property type="entry name" value="BETA1,3-GALACTOSYLTRANSFERASE"/>
    <property type="match status" value="1"/>
</dbReference>
<feature type="compositionally biased region" description="Basic and acidic residues" evidence="12">
    <location>
        <begin position="417"/>
        <end position="429"/>
    </location>
</feature>
<feature type="domain" description="Fringe-like glycosyltransferase" evidence="14">
    <location>
        <begin position="112"/>
        <end position="283"/>
    </location>
</feature>
<evidence type="ECO:0000256" key="12">
    <source>
        <dbReference type="SAM" id="MobiDB-lite"/>
    </source>
</evidence>
<keyword evidence="7 13" id="KW-0812">Transmembrane</keyword>
<evidence type="ECO:0000259" key="14">
    <source>
        <dbReference type="Pfam" id="PF02434"/>
    </source>
</evidence>